<dbReference type="Pfam" id="PF01060">
    <property type="entry name" value="TTR-52"/>
    <property type="match status" value="1"/>
</dbReference>
<feature type="chain" id="PRO_5037387007" evidence="2">
    <location>
        <begin position="19"/>
        <end position="153"/>
    </location>
</feature>
<protein>
    <submittedName>
        <fullName evidence="4">Uncharacterized protein</fullName>
    </submittedName>
</protein>
<dbReference type="AlphaFoldDB" id="A0A914VVN5"/>
<feature type="signal peptide" evidence="2">
    <location>
        <begin position="1"/>
        <end position="18"/>
    </location>
</feature>
<dbReference type="GO" id="GO:0009986">
    <property type="term" value="C:cell surface"/>
    <property type="evidence" value="ECO:0007669"/>
    <property type="project" value="InterPro"/>
</dbReference>
<evidence type="ECO:0000256" key="2">
    <source>
        <dbReference type="SAM" id="SignalP"/>
    </source>
</evidence>
<evidence type="ECO:0000313" key="4">
    <source>
        <dbReference type="WBParaSite" id="PSAMB.scaffold248size61541.g3718.t1"/>
    </source>
</evidence>
<dbReference type="Gene3D" id="2.60.40.3330">
    <property type="match status" value="1"/>
</dbReference>
<dbReference type="InterPro" id="IPR038479">
    <property type="entry name" value="Transthyretin-like_sf"/>
</dbReference>
<proteinExistence type="inferred from homology"/>
<comment type="similarity">
    <text evidence="1">Belongs to the nematode transthyretin-like family.</text>
</comment>
<accession>A0A914VVN5</accession>
<evidence type="ECO:0000256" key="1">
    <source>
        <dbReference type="ARBA" id="ARBA00010112"/>
    </source>
</evidence>
<organism evidence="3 4">
    <name type="scientific">Plectus sambesii</name>
    <dbReference type="NCBI Taxonomy" id="2011161"/>
    <lineage>
        <taxon>Eukaryota</taxon>
        <taxon>Metazoa</taxon>
        <taxon>Ecdysozoa</taxon>
        <taxon>Nematoda</taxon>
        <taxon>Chromadorea</taxon>
        <taxon>Plectida</taxon>
        <taxon>Plectina</taxon>
        <taxon>Plectoidea</taxon>
        <taxon>Plectidae</taxon>
        <taxon>Plectus</taxon>
    </lineage>
</organism>
<sequence length="153" mass="17148">MVTSLIFALLSLPALVSSDNSNLIDFINQQYTGLQSIRVNGTLRCGSVPAANVLVKLVDVDFAFDPDDEMDACYTDENGKFEVSGSSQEVTTIDPHLKIYHDCNDAVNPCQRRWKFELPNKYITSGRLPKKTLDIGVWNLEAKMPDEEHDCLH</sequence>
<dbReference type="WBParaSite" id="PSAMB.scaffold248size61541.g3718.t1">
    <property type="protein sequence ID" value="PSAMB.scaffold248size61541.g3718.t1"/>
    <property type="gene ID" value="PSAMB.scaffold248size61541.g3718"/>
</dbReference>
<dbReference type="PANTHER" id="PTHR21700">
    <property type="entry name" value="TRANSTHYRETIN-LIKE FAMILY PROTEIN-RELATED"/>
    <property type="match status" value="1"/>
</dbReference>
<dbReference type="InterPro" id="IPR001534">
    <property type="entry name" value="Transthyretin-like"/>
</dbReference>
<keyword evidence="2" id="KW-0732">Signal</keyword>
<name>A0A914VVN5_9BILA</name>
<keyword evidence="3" id="KW-1185">Reference proteome</keyword>
<dbReference type="PANTHER" id="PTHR21700:SF114">
    <property type="entry name" value="TRANSTHYRETIN-LIKE FAMILY PROTEIN"/>
    <property type="match status" value="1"/>
</dbReference>
<evidence type="ECO:0000313" key="3">
    <source>
        <dbReference type="Proteomes" id="UP000887566"/>
    </source>
</evidence>
<dbReference type="Proteomes" id="UP000887566">
    <property type="component" value="Unplaced"/>
</dbReference>
<reference evidence="4" key="1">
    <citation type="submission" date="2022-11" db="UniProtKB">
        <authorList>
            <consortium name="WormBaseParasite"/>
        </authorList>
    </citation>
    <scope>IDENTIFICATION</scope>
</reference>